<dbReference type="InterPro" id="IPR022991">
    <property type="entry name" value="Ribosomal_eL30_CS"/>
</dbReference>
<dbReference type="EnsemblBacteria" id="ACA42072">
    <property type="protein sequence ID" value="ACA42072"/>
    <property type="gene ID" value="Bsph_4628"/>
</dbReference>
<sequence>MKMSYDKVKASQTIIGTKQAVKAMRAGSVKELLVALDADNWVTDLAISFAREIGIPVILVESKKELGKACGIHVGAAVVAITVE</sequence>
<name>B1HMZ4_LYSSC</name>
<proteinExistence type="inferred from homology"/>
<accession>B1HMZ4</accession>
<dbReference type="EMBL" id="CP000817">
    <property type="protein sequence ID" value="ACA42072.1"/>
    <property type="molecule type" value="Genomic_DNA"/>
</dbReference>
<dbReference type="Gene3D" id="3.30.1330.30">
    <property type="match status" value="1"/>
</dbReference>
<gene>
    <name evidence="3" type="ordered locus">Bsph_4628</name>
</gene>
<dbReference type="Proteomes" id="UP000002164">
    <property type="component" value="Chromosome"/>
</dbReference>
<dbReference type="PROSITE" id="PS00709">
    <property type="entry name" value="RIBOSOMAL_L30E_1"/>
    <property type="match status" value="1"/>
</dbReference>
<evidence type="ECO:0000313" key="4">
    <source>
        <dbReference type="Proteomes" id="UP000002164"/>
    </source>
</evidence>
<evidence type="ECO:0000313" key="3">
    <source>
        <dbReference type="EMBL" id="ACA42072.1"/>
    </source>
</evidence>
<evidence type="ECO:0000259" key="2">
    <source>
        <dbReference type="Pfam" id="PF01248"/>
    </source>
</evidence>
<organism evidence="3 4">
    <name type="scientific">Lysinibacillus sphaericus (strain C3-41)</name>
    <dbReference type="NCBI Taxonomy" id="444177"/>
    <lineage>
        <taxon>Bacteria</taxon>
        <taxon>Bacillati</taxon>
        <taxon>Bacillota</taxon>
        <taxon>Bacilli</taxon>
        <taxon>Bacillales</taxon>
        <taxon>Bacillaceae</taxon>
        <taxon>Lysinibacillus</taxon>
    </lineage>
</organism>
<dbReference type="HOGENOM" id="CLU_168063_1_0_9"/>
<evidence type="ECO:0000256" key="1">
    <source>
        <dbReference type="ARBA" id="ARBA00007326"/>
    </source>
</evidence>
<keyword evidence="3" id="KW-0687">Ribonucleoprotein</keyword>
<reference evidence="3 4" key="1">
    <citation type="journal article" date="2008" name="J. Bacteriol.">
        <title>Complete genome sequence of the mosquitocidal bacterium Bacillus sphaericus C3-41 and comparison with those of closely related Bacillus species.</title>
        <authorList>
            <person name="Hu X."/>
            <person name="Fan W."/>
            <person name="Han B."/>
            <person name="Liu H."/>
            <person name="Zheng D."/>
            <person name="Li Q."/>
            <person name="Dong W."/>
            <person name="Yan J."/>
            <person name="Gao M."/>
            <person name="Berry C."/>
            <person name="Yuan Z."/>
        </authorList>
    </citation>
    <scope>NUCLEOTIDE SEQUENCE [LARGE SCALE GENOMIC DNA]</scope>
    <source>
        <strain evidence="3 4">C3-41</strain>
    </source>
</reference>
<keyword evidence="3" id="KW-0689">Ribosomal protein</keyword>
<dbReference type="Pfam" id="PF01248">
    <property type="entry name" value="Ribosomal_L7Ae"/>
    <property type="match status" value="1"/>
</dbReference>
<protein>
    <submittedName>
        <fullName evidence="3">Putative ribosomal protein L7Ae-like protein</fullName>
    </submittedName>
</protein>
<dbReference type="GO" id="GO:0005840">
    <property type="term" value="C:ribosome"/>
    <property type="evidence" value="ECO:0007669"/>
    <property type="project" value="UniProtKB-KW"/>
</dbReference>
<dbReference type="SUPFAM" id="SSF55315">
    <property type="entry name" value="L30e-like"/>
    <property type="match status" value="1"/>
</dbReference>
<dbReference type="AlphaFoldDB" id="B1HMZ4"/>
<comment type="similarity">
    <text evidence="1">Belongs to the eukaryotic ribosomal protein eL30 family.</text>
</comment>
<dbReference type="InterPro" id="IPR004038">
    <property type="entry name" value="Ribosomal_eL8/eL30/eS12/Gad45"/>
</dbReference>
<dbReference type="KEGG" id="lsp:Bsph_4628"/>
<feature type="domain" description="Ribosomal protein eL8/eL30/eS12/Gadd45" evidence="2">
    <location>
        <begin position="8"/>
        <end position="83"/>
    </location>
</feature>
<dbReference type="InterPro" id="IPR029064">
    <property type="entry name" value="Ribosomal_eL30-like_sf"/>
</dbReference>